<evidence type="ECO:0000313" key="5">
    <source>
        <dbReference type="Proteomes" id="UP000221369"/>
    </source>
</evidence>
<feature type="region of interest" description="Disordered" evidence="3">
    <location>
        <begin position="1"/>
        <end position="27"/>
    </location>
</feature>
<gene>
    <name evidence="4" type="ORF">ATJ78_0481</name>
</gene>
<dbReference type="AlphaFoldDB" id="A0A2A9DSL0"/>
<evidence type="ECO:0000256" key="2">
    <source>
        <dbReference type="ARBA" id="ARBA00022729"/>
    </source>
</evidence>
<evidence type="ECO:0000313" key="4">
    <source>
        <dbReference type="EMBL" id="PFG29574.1"/>
    </source>
</evidence>
<proteinExistence type="inferred from homology"/>
<dbReference type="Pfam" id="PF10634">
    <property type="entry name" value="Iron_transport"/>
    <property type="match status" value="1"/>
</dbReference>
<reference evidence="4 5" key="1">
    <citation type="submission" date="2017-10" db="EMBL/GenBank/DDBJ databases">
        <title>Sequencing the genomes of 1000 actinobacteria strains.</title>
        <authorList>
            <person name="Klenk H.-P."/>
        </authorList>
    </citation>
    <scope>NUCLEOTIDE SEQUENCE [LARGE SCALE GENOMIC DNA]</scope>
    <source>
        <strain evidence="4 5">DSM 21798</strain>
    </source>
</reference>
<dbReference type="EMBL" id="PDJE01000001">
    <property type="protein sequence ID" value="PFG29574.1"/>
    <property type="molecule type" value="Genomic_DNA"/>
</dbReference>
<comment type="similarity">
    <text evidence="1">Belongs to the UPF0423 family.</text>
</comment>
<dbReference type="Proteomes" id="UP000221369">
    <property type="component" value="Unassembled WGS sequence"/>
</dbReference>
<sequence length="189" mass="21022">MSAHTPPMDPNSSEATQPQLDRAKAEGDAYREALRYMAEEVAKDGGTQPAGDYIVGYAVEDAEGMYDFADGSLTWVNPDDENVHLEIVACDAADGRFVPCLNVTATLVSPSGETFGPHDQMLVWHPMLYHYARNWTLPEDGEYTLKVHIDPPTFMRHDEINGRRFTEPVDVEFTGVKIKRGAEPVEPPQ</sequence>
<dbReference type="InterPro" id="IPR038482">
    <property type="entry name" value="Tp34-type_sf"/>
</dbReference>
<evidence type="ECO:0000256" key="3">
    <source>
        <dbReference type="SAM" id="MobiDB-lite"/>
    </source>
</evidence>
<name>A0A2A9DSL0_9MICO</name>
<dbReference type="Gene3D" id="2.60.40.2480">
    <property type="entry name" value="Periplasmic metal-binding protein Tp34-type"/>
    <property type="match status" value="1"/>
</dbReference>
<keyword evidence="5" id="KW-1185">Reference proteome</keyword>
<protein>
    <submittedName>
        <fullName evidence="4">Fe2+ transport protein</fullName>
    </submittedName>
</protein>
<comment type="caution">
    <text evidence="4">The sequence shown here is derived from an EMBL/GenBank/DDBJ whole genome shotgun (WGS) entry which is preliminary data.</text>
</comment>
<feature type="compositionally biased region" description="Polar residues" evidence="3">
    <location>
        <begin position="10"/>
        <end position="19"/>
    </location>
</feature>
<organism evidence="4 5">
    <name type="scientific">Paramicrobacterium agarici</name>
    <dbReference type="NCBI Taxonomy" id="630514"/>
    <lineage>
        <taxon>Bacteria</taxon>
        <taxon>Bacillati</taxon>
        <taxon>Actinomycetota</taxon>
        <taxon>Actinomycetes</taxon>
        <taxon>Micrococcales</taxon>
        <taxon>Microbacteriaceae</taxon>
        <taxon>Paramicrobacterium</taxon>
    </lineage>
</organism>
<evidence type="ECO:0000256" key="1">
    <source>
        <dbReference type="ARBA" id="ARBA00010013"/>
    </source>
</evidence>
<dbReference type="InterPro" id="IPR018470">
    <property type="entry name" value="Metal-bd_Tp34-typ"/>
</dbReference>
<keyword evidence="2" id="KW-0732">Signal</keyword>
<accession>A0A2A9DSL0</accession>